<evidence type="ECO:0000313" key="1">
    <source>
        <dbReference type="EMBL" id="QCE04567.1"/>
    </source>
</evidence>
<dbReference type="AlphaFoldDB" id="A0A4D6MXG2"/>
<keyword evidence="2" id="KW-1185">Reference proteome</keyword>
<organism evidence="1 2">
    <name type="scientific">Vigna unguiculata</name>
    <name type="common">Cowpea</name>
    <dbReference type="NCBI Taxonomy" id="3917"/>
    <lineage>
        <taxon>Eukaryota</taxon>
        <taxon>Viridiplantae</taxon>
        <taxon>Streptophyta</taxon>
        <taxon>Embryophyta</taxon>
        <taxon>Tracheophyta</taxon>
        <taxon>Spermatophyta</taxon>
        <taxon>Magnoliopsida</taxon>
        <taxon>eudicotyledons</taxon>
        <taxon>Gunneridae</taxon>
        <taxon>Pentapetalae</taxon>
        <taxon>rosids</taxon>
        <taxon>fabids</taxon>
        <taxon>Fabales</taxon>
        <taxon>Fabaceae</taxon>
        <taxon>Papilionoideae</taxon>
        <taxon>50 kb inversion clade</taxon>
        <taxon>NPAAA clade</taxon>
        <taxon>indigoferoid/millettioid clade</taxon>
        <taxon>Phaseoleae</taxon>
        <taxon>Vigna</taxon>
    </lineage>
</organism>
<dbReference type="Proteomes" id="UP000501690">
    <property type="component" value="Linkage Group LG8"/>
</dbReference>
<sequence length="88" mass="9148">MAGGAADGTAQVALAVVAGTSQWRGGCAELLERSCGGDRYKCANGELAVAMNGGRWWWLPWLRMVVVVAGEVRRCGGGCHGGGRRGEN</sequence>
<name>A0A4D6MXG2_VIGUN</name>
<gene>
    <name evidence="1" type="ORF">DEO72_LG8g2603</name>
</gene>
<evidence type="ECO:0000313" key="2">
    <source>
        <dbReference type="Proteomes" id="UP000501690"/>
    </source>
</evidence>
<proteinExistence type="predicted"/>
<dbReference type="EMBL" id="CP039352">
    <property type="protein sequence ID" value="QCE04567.1"/>
    <property type="molecule type" value="Genomic_DNA"/>
</dbReference>
<accession>A0A4D6MXG2</accession>
<reference evidence="1 2" key="1">
    <citation type="submission" date="2019-04" db="EMBL/GenBank/DDBJ databases">
        <title>An improved genome assembly and genetic linkage map for asparagus bean, Vigna unguiculata ssp. sesquipedialis.</title>
        <authorList>
            <person name="Xia Q."/>
            <person name="Zhang R."/>
            <person name="Dong Y."/>
        </authorList>
    </citation>
    <scope>NUCLEOTIDE SEQUENCE [LARGE SCALE GENOMIC DNA]</scope>
    <source>
        <tissue evidence="1">Leaf</tissue>
    </source>
</reference>
<protein>
    <submittedName>
        <fullName evidence="1">Uncharacterized protein</fullName>
    </submittedName>
</protein>